<dbReference type="InterPro" id="IPR005094">
    <property type="entry name" value="Endonuclease_MobA/VirD2"/>
</dbReference>
<dbReference type="Pfam" id="PF03432">
    <property type="entry name" value="Relaxase"/>
    <property type="match status" value="1"/>
</dbReference>
<reference evidence="3 4" key="1">
    <citation type="submission" date="2014-08" db="EMBL/GenBank/DDBJ databases">
        <title>Whole genome shotgun sequence of Rhizobium rubi NBRC 13261.</title>
        <authorList>
            <person name="Katano-Makiyama Y."/>
            <person name="Hosoyama A."/>
            <person name="Hashimoto M."/>
            <person name="Hosoyama Y."/>
            <person name="Noguchi M."/>
            <person name="Tsuchikane K."/>
            <person name="Uohara A."/>
            <person name="Ohji S."/>
            <person name="Ichikawa N."/>
            <person name="Kimura A."/>
            <person name="Yamazoe A."/>
            <person name="Fujita N."/>
        </authorList>
    </citation>
    <scope>NUCLEOTIDE SEQUENCE [LARGE SCALE GENOMIC DNA]</scope>
    <source>
        <strain evidence="3 4">NBRC 13261</strain>
    </source>
</reference>
<comment type="caution">
    <text evidence="3">The sequence shown here is derived from an EMBL/GenBank/DDBJ whole genome shotgun (WGS) entry which is preliminary data.</text>
</comment>
<evidence type="ECO:0000313" key="3">
    <source>
        <dbReference type="EMBL" id="GAK69348.1"/>
    </source>
</evidence>
<dbReference type="AlphaFoldDB" id="A0A081CRQ2"/>
<evidence type="ECO:0000259" key="2">
    <source>
        <dbReference type="Pfam" id="PF03432"/>
    </source>
</evidence>
<organism evidence="3 4">
    <name type="scientific">Agrobacterium rubi TR3 = NBRC 13261</name>
    <dbReference type="NCBI Taxonomy" id="1368415"/>
    <lineage>
        <taxon>Bacteria</taxon>
        <taxon>Pseudomonadati</taxon>
        <taxon>Pseudomonadota</taxon>
        <taxon>Alphaproteobacteria</taxon>
        <taxon>Hyphomicrobiales</taxon>
        <taxon>Rhizobiaceae</taxon>
        <taxon>Rhizobium/Agrobacterium group</taxon>
        <taxon>Agrobacterium</taxon>
    </lineage>
</organism>
<feature type="region of interest" description="Disordered" evidence="1">
    <location>
        <begin position="152"/>
        <end position="188"/>
    </location>
</feature>
<proteinExistence type="predicted"/>
<gene>
    <name evidence="3" type="ORF">RRU01S_04_01700</name>
</gene>
<evidence type="ECO:0000313" key="4">
    <source>
        <dbReference type="Proteomes" id="UP000028701"/>
    </source>
</evidence>
<feature type="compositionally biased region" description="Acidic residues" evidence="1">
    <location>
        <begin position="170"/>
        <end position="188"/>
    </location>
</feature>
<sequence>MAHARYIMRQEATQRVYSERMPKQWHAVQRFLEDHENGLRKNGRVLDKFIVSIPHDISEAHASETLRRFGNRLGMGRAPFLFSLQGFDTRNHHAHFIFIDRDPDTGKRVYGTTERNSTHGIKLEWQHVANEAFEELGYDVRVKVHEGYEVEAVKDNHEEAPETPSVGASDVDDLTDIETSPEDTQEGDETMAVIEQARDEQVSLAGHDIRLLHSTLSERNKLHDAQQRLMEARQRLTILVQQREDAALKASLYTQQTMPVLQMAEVAEERLRQHQKANGKLRGIGFSLFGYEVKTNARRSAEAAYVSNERSQAAVKHVEQTKREHEHYVATLSNEASAAEREAFMRQNELRATYGEDLELKQAGEAFDATILKVVQSVSPEEALEAFETLELTEDEYEAYLEQSGNAEALEAFRENRDLYIVEDVQDYDPS</sequence>
<dbReference type="Proteomes" id="UP000028701">
    <property type="component" value="Unassembled WGS sequence"/>
</dbReference>
<dbReference type="eggNOG" id="ENOG502ZJUP">
    <property type="taxonomic scope" value="Bacteria"/>
</dbReference>
<evidence type="ECO:0000256" key="1">
    <source>
        <dbReference type="SAM" id="MobiDB-lite"/>
    </source>
</evidence>
<name>A0A081CRQ2_9HYPH</name>
<protein>
    <recommendedName>
        <fullName evidence="2">MobA/VirD2-like nuclease domain-containing protein</fullName>
    </recommendedName>
</protein>
<feature type="domain" description="MobA/VirD2-like nuclease" evidence="2">
    <location>
        <begin position="6"/>
        <end position="112"/>
    </location>
</feature>
<accession>A0A081CRQ2</accession>
<dbReference type="EMBL" id="BBJU01000004">
    <property type="protein sequence ID" value="GAK69348.1"/>
    <property type="molecule type" value="Genomic_DNA"/>
</dbReference>
<dbReference type="Gene3D" id="3.30.930.30">
    <property type="match status" value="1"/>
</dbReference>